<dbReference type="InterPro" id="IPR032675">
    <property type="entry name" value="LRR_dom_sf"/>
</dbReference>
<feature type="compositionally biased region" description="Basic and acidic residues" evidence="1">
    <location>
        <begin position="22"/>
        <end position="31"/>
    </location>
</feature>
<dbReference type="AlphaFoldDB" id="A0A0N5B9C8"/>
<dbReference type="Gene3D" id="3.80.10.10">
    <property type="entry name" value="Ribonuclease Inhibitor"/>
    <property type="match status" value="1"/>
</dbReference>
<proteinExistence type="predicted"/>
<feature type="compositionally biased region" description="Acidic residues" evidence="1">
    <location>
        <begin position="1"/>
        <end position="10"/>
    </location>
</feature>
<sequence>MSDSSDDMECDSNVPSISNSRNSDRELRRENLRLRSRRRDSQLITLRNESKARETLGHDPQLMAKIIGYITKSTERNKLRLVSRSFDALCKDEDNLKSPYDCIDGWTSRRHHLFHVGGIPSCGNVIKFQGSTLTINLPKAIHETRNYLRMHAANIMSNSRRIRTIELKSLNEKYLSSFKSLDCFGCVKRITYNPLNQVDINLKIFDFCKSLKPTSIRFLCHPGTSIEPPNVDIEEISEFIPSSVKEIELCCRPSEIRWIYEAANFIPEKRFETLVLSPYFMEHLPELENSGRKILILSRCFKNIRASLSQILSYNVAEFFNDYNWLSVFSDETNVEYVADLILTKNDSMEHKFPKHEILGERFKAFSEVRKFKVFKVNCDNSWEKPPELYLSPFPYLLKMMRYLVTLELSMNICSTTSDIQNLIYGICSDSLENVKFTNCKILQETDILLLANKCRRIKSLSLESLSLQNISIQRILLYFKNLQNLSMYFLRHSKNFESFVNFVRSDIRNLPRINKWPKIDFLHLAFESLNEKDITVLRNIEKETPRKCGVFIIKNLDGTYYHSHRVVEIIIQKSATLYQKFTKVFSPPCWLEE</sequence>
<dbReference type="WBParaSite" id="SPAL_0000264400.1">
    <property type="protein sequence ID" value="SPAL_0000264400.1"/>
    <property type="gene ID" value="SPAL_0000264400"/>
</dbReference>
<name>A0A0N5B9C8_STREA</name>
<keyword evidence="2" id="KW-1185">Reference proteome</keyword>
<evidence type="ECO:0000313" key="2">
    <source>
        <dbReference type="Proteomes" id="UP000046392"/>
    </source>
</evidence>
<accession>A0A0N5B9C8</accession>
<dbReference type="Proteomes" id="UP000046392">
    <property type="component" value="Unplaced"/>
</dbReference>
<feature type="region of interest" description="Disordered" evidence="1">
    <location>
        <begin position="1"/>
        <end position="31"/>
    </location>
</feature>
<evidence type="ECO:0000313" key="3">
    <source>
        <dbReference type="WBParaSite" id="SPAL_0000264400.1"/>
    </source>
</evidence>
<protein>
    <submittedName>
        <fullName evidence="3">F-box domain-containing protein</fullName>
    </submittedName>
</protein>
<evidence type="ECO:0000256" key="1">
    <source>
        <dbReference type="SAM" id="MobiDB-lite"/>
    </source>
</evidence>
<reference evidence="3" key="1">
    <citation type="submission" date="2017-02" db="UniProtKB">
        <authorList>
            <consortium name="WormBaseParasite"/>
        </authorList>
    </citation>
    <scope>IDENTIFICATION</scope>
</reference>
<organism evidence="2 3">
    <name type="scientific">Strongyloides papillosus</name>
    <name type="common">Intestinal threadworm</name>
    <dbReference type="NCBI Taxonomy" id="174720"/>
    <lineage>
        <taxon>Eukaryota</taxon>
        <taxon>Metazoa</taxon>
        <taxon>Ecdysozoa</taxon>
        <taxon>Nematoda</taxon>
        <taxon>Chromadorea</taxon>
        <taxon>Rhabditida</taxon>
        <taxon>Tylenchina</taxon>
        <taxon>Panagrolaimomorpha</taxon>
        <taxon>Strongyloidoidea</taxon>
        <taxon>Strongyloididae</taxon>
        <taxon>Strongyloides</taxon>
    </lineage>
</organism>